<organism evidence="1 2">
    <name type="scientific">Yersinia frederiksenii</name>
    <dbReference type="NCBI Taxonomy" id="29484"/>
    <lineage>
        <taxon>Bacteria</taxon>
        <taxon>Pseudomonadati</taxon>
        <taxon>Pseudomonadota</taxon>
        <taxon>Gammaproteobacteria</taxon>
        <taxon>Enterobacterales</taxon>
        <taxon>Yersiniaceae</taxon>
        <taxon>Yersinia</taxon>
    </lineage>
</organism>
<dbReference type="Proteomes" id="UP000254835">
    <property type="component" value="Unassembled WGS sequence"/>
</dbReference>
<evidence type="ECO:0000313" key="1">
    <source>
        <dbReference type="EMBL" id="SUP77343.1"/>
    </source>
</evidence>
<protein>
    <submittedName>
        <fullName evidence="1">Uncharacterized protein</fullName>
    </submittedName>
</protein>
<sequence length="53" mass="6039">MNIVAAKRSIPQLRCVGVSPFRYERMIKGQWVPCNHSRARGIVGAVCRKWGRV</sequence>
<reference evidence="1 2" key="1">
    <citation type="submission" date="2018-06" db="EMBL/GenBank/DDBJ databases">
        <authorList>
            <consortium name="Pathogen Informatics"/>
            <person name="Doyle S."/>
        </authorList>
    </citation>
    <scope>NUCLEOTIDE SEQUENCE [LARGE SCALE GENOMIC DNA]</scope>
    <source>
        <strain evidence="1 2">NCTC11470</strain>
    </source>
</reference>
<dbReference type="EMBL" id="UHJA01000001">
    <property type="protein sequence ID" value="SUP77343.1"/>
    <property type="molecule type" value="Genomic_DNA"/>
</dbReference>
<dbReference type="AlphaFoldDB" id="A0A380PV58"/>
<evidence type="ECO:0000313" key="2">
    <source>
        <dbReference type="Proteomes" id="UP000254835"/>
    </source>
</evidence>
<name>A0A380PV58_YERFR</name>
<gene>
    <name evidence="1" type="ORF">NCTC11470_02409</name>
</gene>
<proteinExistence type="predicted"/>
<accession>A0A380PV58</accession>